<evidence type="ECO:0000313" key="2">
    <source>
        <dbReference type="EMBL" id="CAG5078870.1"/>
    </source>
</evidence>
<proteinExistence type="predicted"/>
<dbReference type="Proteomes" id="UP001158576">
    <property type="component" value="Chromosome PAR"/>
</dbReference>
<feature type="region of interest" description="Disordered" evidence="1">
    <location>
        <begin position="24"/>
        <end position="47"/>
    </location>
</feature>
<reference evidence="2 3" key="1">
    <citation type="submission" date="2021-04" db="EMBL/GenBank/DDBJ databases">
        <authorList>
            <person name="Bliznina A."/>
        </authorList>
    </citation>
    <scope>NUCLEOTIDE SEQUENCE [LARGE SCALE GENOMIC DNA]</scope>
</reference>
<gene>
    <name evidence="2" type="ORF">OKIOD_LOCUS666</name>
</gene>
<name>A0ABN7RJ07_OIKDI</name>
<protein>
    <submittedName>
        <fullName evidence="2">Oidioi.mRNA.OKI2018_I69.PAR.g9108.t1.cds</fullName>
    </submittedName>
</protein>
<feature type="region of interest" description="Disordered" evidence="1">
    <location>
        <begin position="59"/>
        <end position="85"/>
    </location>
</feature>
<accession>A0ABN7RJ07</accession>
<organism evidence="2 3">
    <name type="scientific">Oikopleura dioica</name>
    <name type="common">Tunicate</name>
    <dbReference type="NCBI Taxonomy" id="34765"/>
    <lineage>
        <taxon>Eukaryota</taxon>
        <taxon>Metazoa</taxon>
        <taxon>Chordata</taxon>
        <taxon>Tunicata</taxon>
        <taxon>Appendicularia</taxon>
        <taxon>Copelata</taxon>
        <taxon>Oikopleuridae</taxon>
        <taxon>Oikopleura</taxon>
    </lineage>
</organism>
<sequence length="113" mass="12864">MIGKGGDDFLSSHSDSFDDEFCKLEMEQEDDGGSDRLQIDTPDSSLSNELYEEEIRAEFQSEFEDDAPGDETTSSEGSEYEKNDKEYELEDMYAIAMEESDYITSRDYGIGPY</sequence>
<evidence type="ECO:0000256" key="1">
    <source>
        <dbReference type="SAM" id="MobiDB-lite"/>
    </source>
</evidence>
<dbReference type="EMBL" id="OU015568">
    <property type="protein sequence ID" value="CAG5078870.1"/>
    <property type="molecule type" value="Genomic_DNA"/>
</dbReference>
<keyword evidence="3" id="KW-1185">Reference proteome</keyword>
<evidence type="ECO:0000313" key="3">
    <source>
        <dbReference type="Proteomes" id="UP001158576"/>
    </source>
</evidence>